<dbReference type="Gene3D" id="3.50.50.60">
    <property type="entry name" value="FAD/NAD(P)-binding domain"/>
    <property type="match status" value="2"/>
</dbReference>
<evidence type="ECO:0000256" key="3">
    <source>
        <dbReference type="ARBA" id="ARBA00023002"/>
    </source>
</evidence>
<feature type="binding site" evidence="5">
    <location>
        <position position="723"/>
    </location>
    <ligand>
        <name>FAD</name>
        <dbReference type="ChEBI" id="CHEBI:57692"/>
    </ligand>
</feature>
<dbReference type="OrthoDB" id="9982100at2759"/>
<organism evidence="8">
    <name type="scientific">Notodromas monacha</name>
    <dbReference type="NCBI Taxonomy" id="399045"/>
    <lineage>
        <taxon>Eukaryota</taxon>
        <taxon>Metazoa</taxon>
        <taxon>Ecdysozoa</taxon>
        <taxon>Arthropoda</taxon>
        <taxon>Crustacea</taxon>
        <taxon>Oligostraca</taxon>
        <taxon>Ostracoda</taxon>
        <taxon>Podocopa</taxon>
        <taxon>Podocopida</taxon>
        <taxon>Cypridocopina</taxon>
        <taxon>Cypridoidea</taxon>
        <taxon>Cyprididae</taxon>
        <taxon>Notodromas</taxon>
    </lineage>
</organism>
<keyword evidence="9" id="KW-1185">Reference proteome</keyword>
<evidence type="ECO:0000256" key="4">
    <source>
        <dbReference type="PIRNR" id="PIRNR038051"/>
    </source>
</evidence>
<dbReference type="GO" id="GO:0005634">
    <property type="term" value="C:nucleus"/>
    <property type="evidence" value="ECO:0007669"/>
    <property type="project" value="UniProtKB-SubCell"/>
</dbReference>
<feature type="binding site" evidence="5">
    <location>
        <begin position="732"/>
        <end position="733"/>
    </location>
    <ligand>
        <name>FAD</name>
        <dbReference type="ChEBI" id="CHEBI:57692"/>
    </ligand>
</feature>
<feature type="region of interest" description="Disordered" evidence="6">
    <location>
        <begin position="1"/>
        <end position="85"/>
    </location>
</feature>
<dbReference type="SUPFAM" id="SSF46689">
    <property type="entry name" value="Homeodomain-like"/>
    <property type="match status" value="1"/>
</dbReference>
<evidence type="ECO:0000259" key="7">
    <source>
        <dbReference type="PROSITE" id="PS50934"/>
    </source>
</evidence>
<dbReference type="GO" id="GO:0006355">
    <property type="term" value="P:regulation of DNA-templated transcription"/>
    <property type="evidence" value="ECO:0007669"/>
    <property type="project" value="InterPro"/>
</dbReference>
<dbReference type="InterPro" id="IPR002937">
    <property type="entry name" value="Amino_oxidase"/>
</dbReference>
<dbReference type="SUPFAM" id="SSF51905">
    <property type="entry name" value="FAD/NAD(P)-binding domain"/>
    <property type="match status" value="1"/>
</dbReference>
<dbReference type="EMBL" id="OA884199">
    <property type="protein sequence ID" value="CAD7280422.1"/>
    <property type="molecule type" value="Genomic_DNA"/>
</dbReference>
<dbReference type="Gene3D" id="3.90.660.10">
    <property type="match status" value="1"/>
</dbReference>
<dbReference type="PRINTS" id="PR00419">
    <property type="entry name" value="ADXRDTASE"/>
</dbReference>
<keyword evidence="4" id="KW-0805">Transcription regulation</keyword>
<protein>
    <recommendedName>
        <fullName evidence="4">Lysine-specific histone demethylase</fullName>
        <ecNumber evidence="4">1.14.99.66</ecNumber>
    </recommendedName>
</protein>
<dbReference type="InterPro" id="IPR036388">
    <property type="entry name" value="WH-like_DNA-bd_sf"/>
</dbReference>
<dbReference type="Pfam" id="PF01593">
    <property type="entry name" value="Amino_oxidase"/>
    <property type="match status" value="1"/>
</dbReference>
<feature type="binding site" evidence="5">
    <location>
        <position position="250"/>
    </location>
    <ligand>
        <name>FAD</name>
        <dbReference type="ChEBI" id="CHEBI:57692"/>
    </ligand>
</feature>
<comment type="cofactor">
    <cofactor evidence="4 5">
        <name>FAD</name>
        <dbReference type="ChEBI" id="CHEBI:57692"/>
    </cofactor>
</comment>
<dbReference type="Gene3D" id="1.10.10.10">
    <property type="entry name" value="Winged helix-like DNA-binding domain superfamily/Winged helix DNA-binding domain"/>
    <property type="match status" value="1"/>
</dbReference>
<reference evidence="8" key="1">
    <citation type="submission" date="2020-11" db="EMBL/GenBank/DDBJ databases">
        <authorList>
            <person name="Tran Van P."/>
        </authorList>
    </citation>
    <scope>NUCLEOTIDE SEQUENCE</scope>
</reference>
<evidence type="ECO:0000313" key="9">
    <source>
        <dbReference type="Proteomes" id="UP000678499"/>
    </source>
</evidence>
<dbReference type="PIRSF" id="PIRSF038051">
    <property type="entry name" value="Histone_Lys-demethylase"/>
    <property type="match status" value="1"/>
</dbReference>
<feature type="domain" description="SWIRM" evidence="7">
    <location>
        <begin position="107"/>
        <end position="207"/>
    </location>
</feature>
<evidence type="ECO:0000256" key="1">
    <source>
        <dbReference type="ARBA" id="ARBA00004123"/>
    </source>
</evidence>
<dbReference type="EMBL" id="CAJPEX010002162">
    <property type="protein sequence ID" value="CAG0920574.1"/>
    <property type="molecule type" value="Genomic_DNA"/>
</dbReference>
<keyword evidence="4" id="KW-0539">Nucleus</keyword>
<evidence type="ECO:0000256" key="6">
    <source>
        <dbReference type="SAM" id="MobiDB-lite"/>
    </source>
</evidence>
<keyword evidence="4" id="KW-0804">Transcription</keyword>
<dbReference type="Proteomes" id="UP000678499">
    <property type="component" value="Unassembled WGS sequence"/>
</dbReference>
<accession>A0A7R9BUG3</accession>
<feature type="binding site" evidence="5">
    <location>
        <position position="244"/>
    </location>
    <ligand>
        <name>FAD</name>
        <dbReference type="ChEBI" id="CHEBI:57692"/>
    </ligand>
</feature>
<keyword evidence="4" id="KW-0285">Flavoprotein</keyword>
<dbReference type="GO" id="GO:0003682">
    <property type="term" value="F:chromatin binding"/>
    <property type="evidence" value="ECO:0007669"/>
    <property type="project" value="TreeGrafter"/>
</dbReference>
<proteinExistence type="inferred from homology"/>
<dbReference type="EC" id="1.14.99.66" evidence="4"/>
<feature type="compositionally biased region" description="Basic and acidic residues" evidence="6">
    <location>
        <begin position="58"/>
        <end position="79"/>
    </location>
</feature>
<comment type="function">
    <text evidence="4">Histone demethylase that specifically demethylates 'Lys-4' of histone H3, a specific tag for epigenetic transcriptional activation, thereby acting as a corepressor. Acts by oxidizing the substrate by FAD to generate the corresponding imine that is subsequently hydrolyzed. Demethylates both mono- and di-methylated 'Lys-4' of histone H3.</text>
</comment>
<dbReference type="Gene3D" id="1.10.287.80">
    <property type="entry name" value="ATP synthase, gamma subunit, helix hairpin domain"/>
    <property type="match status" value="1"/>
</dbReference>
<dbReference type="SUPFAM" id="SSF54373">
    <property type="entry name" value="FAD-linked reductases, C-terminal domain"/>
    <property type="match status" value="1"/>
</dbReference>
<name>A0A7R9BUG3_9CRUS</name>
<keyword evidence="4 5" id="KW-0274">FAD</keyword>
<evidence type="ECO:0000313" key="8">
    <source>
        <dbReference type="EMBL" id="CAD7280422.1"/>
    </source>
</evidence>
<dbReference type="FunFam" id="1.10.10.10:FF:000064">
    <property type="entry name" value="Lysine-specific histone demethylase 1A"/>
    <property type="match status" value="1"/>
</dbReference>
<dbReference type="Pfam" id="PF04433">
    <property type="entry name" value="SWIRM"/>
    <property type="match status" value="1"/>
</dbReference>
<gene>
    <name evidence="8" type="ORF">NMOB1V02_LOCUS8082</name>
</gene>
<keyword evidence="4" id="KW-0156">Chromatin regulator</keyword>
<comment type="similarity">
    <text evidence="2 4">Belongs to the flavin monoamine oxidase family.</text>
</comment>
<dbReference type="PANTHER" id="PTHR10742">
    <property type="entry name" value="FLAVIN MONOAMINE OXIDASE"/>
    <property type="match status" value="1"/>
</dbReference>
<evidence type="ECO:0000256" key="2">
    <source>
        <dbReference type="ARBA" id="ARBA00005995"/>
    </source>
</evidence>
<comment type="catalytic activity">
    <reaction evidence="4">
        <text>N(6),N(6)-dimethyl-L-lysyl(4)-[histone H3] + 2 A + 2 H2O = L-lysyl(4)-[histone H3] + 2 formaldehyde + 2 AH2</text>
        <dbReference type="Rhea" id="RHEA:60244"/>
        <dbReference type="Rhea" id="RHEA-COMP:15540"/>
        <dbReference type="Rhea" id="RHEA-COMP:15547"/>
        <dbReference type="ChEBI" id="CHEBI:13193"/>
        <dbReference type="ChEBI" id="CHEBI:15377"/>
        <dbReference type="ChEBI" id="CHEBI:16842"/>
        <dbReference type="ChEBI" id="CHEBI:17499"/>
        <dbReference type="ChEBI" id="CHEBI:29969"/>
        <dbReference type="ChEBI" id="CHEBI:61976"/>
        <dbReference type="EC" id="1.14.99.66"/>
    </reaction>
</comment>
<dbReference type="InterPro" id="IPR017366">
    <property type="entry name" value="Hist_Lys-spec_deMease"/>
</dbReference>
<dbReference type="PROSITE" id="PS50934">
    <property type="entry name" value="SWIRM"/>
    <property type="match status" value="1"/>
</dbReference>
<dbReference type="InterPro" id="IPR036188">
    <property type="entry name" value="FAD/NAD-bd_sf"/>
</dbReference>
<feature type="compositionally biased region" description="Polar residues" evidence="6">
    <location>
        <begin position="1"/>
        <end position="10"/>
    </location>
</feature>
<keyword evidence="3 4" id="KW-0560">Oxidoreductase</keyword>
<dbReference type="PANTHER" id="PTHR10742:SF386">
    <property type="entry name" value="LYSINE-SPECIFIC HISTONE DEMETHYLASE 1A"/>
    <property type="match status" value="1"/>
</dbReference>
<dbReference type="AlphaFoldDB" id="A0A7R9BUG3"/>
<evidence type="ECO:0000256" key="5">
    <source>
        <dbReference type="PIRSR" id="PIRSR038051-1"/>
    </source>
</evidence>
<dbReference type="GO" id="GO:0050660">
    <property type="term" value="F:flavin adenine dinucleotide binding"/>
    <property type="evidence" value="ECO:0007669"/>
    <property type="project" value="UniProtKB-UniRule"/>
</dbReference>
<sequence length="762" mass="85275">MAEVDSSVSDPASEPKKRKVSPPPHSSAEDQDENVSKPKLRSSEKCVKPVEVTDNVEEPLKSETEPAVTEKDVEADPKTKVVVPDSKPETSLIPLHELFNEVEVEDLKNAAFQNRLPFDKMSKDESIAFADVIEQGEAMLQEYLILRNNILRLWLDNPVQQLLCDAVRESLDLRKALYNRELLVRIHAYLDRWGHINFGMIQILTKPPMHHGKKVIIVGAGISGLAAAQQLKRFGFNVTVLEGRDRVGGRIATFRGENSSVADLGAMIVTGLGGNPLAVLSRQFDVKLSKINSDDCPLYDASGERVPNNHDKAVEAEFNRLLDAAAYIGKEWKFGETEPKTALSLGKTMEVLITMQEKYIREKLVYHWEKYVEFQNEYTSVIRSRRELLKIIQPLLEKRRKAKLDNAELPPVSESEKMVVKQMKDLVERSRILQHILRRMEAVTPPKVYFSSSDRQLIDWHFANLEFANATQLRTLSLTHWNQDDAFELTGPHLCVRNGFSCIPIALASNLRILLNTSVKEIQYNDSGIKVMAAHGRQPPSAYRADAVLVTLPLGVLKRCVENNGVTFNPPLPDWKKSAIEKLNFGTLNKLVLVFDAPFWHQDIQVFGHVSKVPAMRGSMFLFFNIYGGPVLIALVAGDAASALQSVSDGQVQAHCMAILRKMFTKDIPDPVKAVVTRWDQDPFSYGSYSSVGTRATGEDYDVMAESLTFEGSESPRVFFGGEHTVRNYPATVHGAFLSGLREAGKIANAFLGEPYLVKKEP</sequence>
<keyword evidence="4" id="KW-0678">Repressor</keyword>
<comment type="subcellular location">
    <subcellularLocation>
        <location evidence="1 4">Nucleus</location>
    </subcellularLocation>
</comment>
<dbReference type="InterPro" id="IPR050281">
    <property type="entry name" value="Flavin_monoamine_oxidase"/>
</dbReference>
<dbReference type="InterPro" id="IPR007526">
    <property type="entry name" value="SWIRM"/>
</dbReference>
<dbReference type="GO" id="GO:0140682">
    <property type="term" value="F:FAD-dependent H3K4me/H3K4me3 demethylase activity"/>
    <property type="evidence" value="ECO:0007669"/>
    <property type="project" value="UniProtKB-EC"/>
</dbReference>
<dbReference type="InterPro" id="IPR009057">
    <property type="entry name" value="Homeodomain-like_sf"/>
</dbReference>